<gene>
    <name evidence="8" type="ORF">CEUSTIGMA_g2039.t1</name>
</gene>
<dbReference type="PANTHER" id="PTHR10217:SF435">
    <property type="entry name" value="POTASSIUM VOLTAGE-GATED CHANNEL PROTEIN EAG"/>
    <property type="match status" value="1"/>
</dbReference>
<dbReference type="PANTHER" id="PTHR10217">
    <property type="entry name" value="VOLTAGE AND LIGAND GATED POTASSIUM CHANNEL"/>
    <property type="match status" value="1"/>
</dbReference>
<feature type="domain" description="Ion transport" evidence="7">
    <location>
        <begin position="476"/>
        <end position="600"/>
    </location>
</feature>
<dbReference type="InterPro" id="IPR005821">
    <property type="entry name" value="Ion_trans_dom"/>
</dbReference>
<reference evidence="8 9" key="1">
    <citation type="submission" date="2017-08" db="EMBL/GenBank/DDBJ databases">
        <title>Acidophilic green algal genome provides insights into adaptation to an acidic environment.</title>
        <authorList>
            <person name="Hirooka S."/>
            <person name="Hirose Y."/>
            <person name="Kanesaki Y."/>
            <person name="Higuchi S."/>
            <person name="Fujiwara T."/>
            <person name="Onuma R."/>
            <person name="Era A."/>
            <person name="Ohbayashi R."/>
            <person name="Uzuka A."/>
            <person name="Nozaki H."/>
            <person name="Yoshikawa H."/>
            <person name="Miyagishima S.Y."/>
        </authorList>
    </citation>
    <scope>NUCLEOTIDE SEQUENCE [LARGE SCALE GENOMIC DNA]</scope>
    <source>
        <strain evidence="8 9">NIES-2499</strain>
    </source>
</reference>
<evidence type="ECO:0000256" key="2">
    <source>
        <dbReference type="ARBA" id="ARBA00022692"/>
    </source>
</evidence>
<dbReference type="OrthoDB" id="432483at2759"/>
<evidence type="ECO:0000256" key="1">
    <source>
        <dbReference type="ARBA" id="ARBA00004141"/>
    </source>
</evidence>
<feature type="transmembrane region" description="Helical" evidence="6">
    <location>
        <begin position="504"/>
        <end position="526"/>
    </location>
</feature>
<sequence>MAQPRAEMAHSHDTTISDVLKMFSNCMLEMQDAQEKRYKLMMTEVFQGVKEDLKAELKKEMHSLILSTLSQHESSKGTASHQVPFGRKSRGAIMDHNAGDEEHALDGLPLNPGSRLMLQSQAARKVGGGASSSVNLPQLATIMNTSVEKNVHTESPFRSTSDLTACTADSSPVRRRGIVLQTMEEEGVSHQQDSEQSKQAGGLEKQFSAVKSFSVSKAHAVQRINSQEMKEVEVDDDECQDEHVSEFPQHGPSNPAKKPHELLKQGSNGIKSSLKKSPDDGIKSATNKGSGESGLSISSGSSTSVRQRKIVTTLAVPPSDAGYMLKTHDSAASYMSQSSDSRKSYQAVPRSGWFSSNKVAPAAAMCDELGTQDSEVSQFKGMVEKVRLALIPDSERKGGRDHSELRDGALIMATQNASGKGGPMSVTIHRGDRDQLISEKRLILLRNNWTHRIQMTAKNESIWDAWDPSNTYRFTADFLLLFLMIYVLVCTPYYIAFNIDTAELFTTAIAGIDLFVSCIFMIDVLLNFHCTYIDNQGHFERNHRLIAVRYIKCWFWVDTASSLPWDFILKNAAASSIRVLRLLRLFRLLQLFKVLRTLRRKNVKNLVNADAAGLDGPMHATSSHVVEDAAWEVREDMGLRSRVQLNAGEDIVDAVDVEGAGFERSVKSSTDSSSCAVDNEEKNRVHAYKCAEDAEVDVTVQYVDPFSLHALGGKVLVNSSRLGDNTIALTPSSQPLVVSPDSDCHLLRDAEAAFKAAKEEVVASARTQLDSAAAPSPSPDEEGVAVLAQHSIVATDVMPSAAAQVQLVDLAPGGTAPALLVTSPFESGMLTAPVAETVVNPLRITPGLQDPATLESSRCGETASEQDKIV</sequence>
<feature type="region of interest" description="Disordered" evidence="5">
    <location>
        <begin position="184"/>
        <end position="203"/>
    </location>
</feature>
<dbReference type="SUPFAM" id="SSF81324">
    <property type="entry name" value="Voltage-gated potassium channels"/>
    <property type="match status" value="1"/>
</dbReference>
<protein>
    <recommendedName>
        <fullName evidence="7">Ion transport domain-containing protein</fullName>
    </recommendedName>
</protein>
<evidence type="ECO:0000256" key="4">
    <source>
        <dbReference type="ARBA" id="ARBA00023136"/>
    </source>
</evidence>
<dbReference type="GO" id="GO:0042391">
    <property type="term" value="P:regulation of membrane potential"/>
    <property type="evidence" value="ECO:0007669"/>
    <property type="project" value="TreeGrafter"/>
</dbReference>
<feature type="compositionally biased region" description="Low complexity" evidence="5">
    <location>
        <begin position="289"/>
        <end position="302"/>
    </location>
</feature>
<dbReference type="GO" id="GO:0005249">
    <property type="term" value="F:voltage-gated potassium channel activity"/>
    <property type="evidence" value="ECO:0007669"/>
    <property type="project" value="TreeGrafter"/>
</dbReference>
<feature type="transmembrane region" description="Helical" evidence="6">
    <location>
        <begin position="478"/>
        <end position="497"/>
    </location>
</feature>
<dbReference type="GO" id="GO:0005886">
    <property type="term" value="C:plasma membrane"/>
    <property type="evidence" value="ECO:0007669"/>
    <property type="project" value="TreeGrafter"/>
</dbReference>
<comment type="subcellular location">
    <subcellularLocation>
        <location evidence="1">Membrane</location>
        <topology evidence="1">Multi-pass membrane protein</topology>
    </subcellularLocation>
</comment>
<dbReference type="EMBL" id="BEGY01000008">
    <property type="protein sequence ID" value="GAX74591.1"/>
    <property type="molecule type" value="Genomic_DNA"/>
</dbReference>
<dbReference type="Proteomes" id="UP000232323">
    <property type="component" value="Unassembled WGS sequence"/>
</dbReference>
<evidence type="ECO:0000256" key="6">
    <source>
        <dbReference type="SAM" id="Phobius"/>
    </source>
</evidence>
<comment type="caution">
    <text evidence="8">The sequence shown here is derived from an EMBL/GenBank/DDBJ whole genome shotgun (WGS) entry which is preliminary data.</text>
</comment>
<dbReference type="Pfam" id="PF00520">
    <property type="entry name" value="Ion_trans"/>
    <property type="match status" value="1"/>
</dbReference>
<evidence type="ECO:0000256" key="3">
    <source>
        <dbReference type="ARBA" id="ARBA00022989"/>
    </source>
</evidence>
<keyword evidence="3 6" id="KW-1133">Transmembrane helix</keyword>
<organism evidence="8 9">
    <name type="scientific">Chlamydomonas eustigma</name>
    <dbReference type="NCBI Taxonomy" id="1157962"/>
    <lineage>
        <taxon>Eukaryota</taxon>
        <taxon>Viridiplantae</taxon>
        <taxon>Chlorophyta</taxon>
        <taxon>core chlorophytes</taxon>
        <taxon>Chlorophyceae</taxon>
        <taxon>CS clade</taxon>
        <taxon>Chlamydomonadales</taxon>
        <taxon>Chlamydomonadaceae</taxon>
        <taxon>Chlamydomonas</taxon>
    </lineage>
</organism>
<keyword evidence="9" id="KW-1185">Reference proteome</keyword>
<accession>A0A250WUV2</accession>
<dbReference type="Gene3D" id="1.10.287.70">
    <property type="match status" value="1"/>
</dbReference>
<feature type="region of interest" description="Disordered" evidence="5">
    <location>
        <begin position="226"/>
        <end position="302"/>
    </location>
</feature>
<evidence type="ECO:0000313" key="9">
    <source>
        <dbReference type="Proteomes" id="UP000232323"/>
    </source>
</evidence>
<proteinExistence type="predicted"/>
<evidence type="ECO:0000259" key="7">
    <source>
        <dbReference type="Pfam" id="PF00520"/>
    </source>
</evidence>
<evidence type="ECO:0000256" key="5">
    <source>
        <dbReference type="SAM" id="MobiDB-lite"/>
    </source>
</evidence>
<keyword evidence="4 6" id="KW-0472">Membrane</keyword>
<dbReference type="InterPro" id="IPR050818">
    <property type="entry name" value="KCNH_animal-type"/>
</dbReference>
<dbReference type="AlphaFoldDB" id="A0A250WUV2"/>
<evidence type="ECO:0000313" key="8">
    <source>
        <dbReference type="EMBL" id="GAX74591.1"/>
    </source>
</evidence>
<feature type="region of interest" description="Disordered" evidence="5">
    <location>
        <begin position="847"/>
        <end position="870"/>
    </location>
</feature>
<keyword evidence="2 6" id="KW-0812">Transmembrane</keyword>
<name>A0A250WUV2_9CHLO</name>